<proteinExistence type="predicted"/>
<dbReference type="Proteomes" id="UP000246991">
    <property type="component" value="Unassembled WGS sequence"/>
</dbReference>
<evidence type="ECO:0000313" key="2">
    <source>
        <dbReference type="EMBL" id="PWW74980.1"/>
    </source>
</evidence>
<evidence type="ECO:0000313" key="3">
    <source>
        <dbReference type="Proteomes" id="UP000246991"/>
    </source>
</evidence>
<reference evidence="2 3" key="1">
    <citation type="submission" date="2018-03" db="EMBL/GenBank/DDBJ databases">
        <title>Genomes of Pezizomycetes fungi and the evolution of truffles.</title>
        <authorList>
            <person name="Murat C."/>
            <person name="Payen T."/>
            <person name="Noel B."/>
            <person name="Kuo A."/>
            <person name="Martin F.M."/>
        </authorList>
    </citation>
    <scope>NUCLEOTIDE SEQUENCE [LARGE SCALE GENOMIC DNA]</scope>
    <source>
        <strain evidence="2">091103-1</strain>
    </source>
</reference>
<dbReference type="AlphaFoldDB" id="A0A317SMS8"/>
<sequence>MPLCFGSAQFDLEPEVTARRSQIIIERRRTSIPNRKITLPVVYPSPPVVYPPQNTQYALQPQYTHTETQVIVAAPQEQKSEPTPTILNINIEQAASEIAENLATENMLRNQVALLENSLDEERRVRDKEESARCQKEIEEIYEKREERRRSRSRDEQRLSRFAEEAARRRISHEYHRSSSMSRLASSRSSGDRLLLMPEHSNPRHSADRLMVTHTRHHSHEVRLRRCSFCDHPGHGSSECPDGEQDPVRVPVARVRSYASLASKLALDATIPSKAVGTWGYRDVIRGPKRSKIVRA</sequence>
<dbReference type="EMBL" id="PYWC01000053">
    <property type="protein sequence ID" value="PWW74980.1"/>
    <property type="molecule type" value="Genomic_DNA"/>
</dbReference>
<feature type="compositionally biased region" description="Low complexity" evidence="1">
    <location>
        <begin position="178"/>
        <end position="191"/>
    </location>
</feature>
<feature type="region of interest" description="Disordered" evidence="1">
    <location>
        <begin position="165"/>
        <end position="191"/>
    </location>
</feature>
<accession>A0A317SMS8</accession>
<keyword evidence="3" id="KW-1185">Reference proteome</keyword>
<protein>
    <submittedName>
        <fullName evidence="2">Uncharacterized protein</fullName>
    </submittedName>
</protein>
<gene>
    <name evidence="2" type="ORF">C7212DRAFT_364736</name>
</gene>
<comment type="caution">
    <text evidence="2">The sequence shown here is derived from an EMBL/GenBank/DDBJ whole genome shotgun (WGS) entry which is preliminary data.</text>
</comment>
<name>A0A317SMS8_9PEZI</name>
<feature type="compositionally biased region" description="Basic and acidic residues" evidence="1">
    <location>
        <begin position="165"/>
        <end position="177"/>
    </location>
</feature>
<evidence type="ECO:0000256" key="1">
    <source>
        <dbReference type="SAM" id="MobiDB-lite"/>
    </source>
</evidence>
<organism evidence="2 3">
    <name type="scientific">Tuber magnatum</name>
    <name type="common">white Piedmont truffle</name>
    <dbReference type="NCBI Taxonomy" id="42249"/>
    <lineage>
        <taxon>Eukaryota</taxon>
        <taxon>Fungi</taxon>
        <taxon>Dikarya</taxon>
        <taxon>Ascomycota</taxon>
        <taxon>Pezizomycotina</taxon>
        <taxon>Pezizomycetes</taxon>
        <taxon>Pezizales</taxon>
        <taxon>Tuberaceae</taxon>
        <taxon>Tuber</taxon>
    </lineage>
</organism>
<dbReference type="OrthoDB" id="5420544at2759"/>